<dbReference type="STRING" id="1795827.A7P95_10305"/>
<evidence type="ECO:0000313" key="1">
    <source>
        <dbReference type="EMBL" id="OAM26092.1"/>
    </source>
</evidence>
<comment type="caution">
    <text evidence="1">The sequence shown here is derived from an EMBL/GenBank/DDBJ whole genome shotgun (WGS) entry which is preliminary data.</text>
</comment>
<sequence>MKLIEICLDEDNEIIEFHFSLASINNMELGLIQDMIDAYIDRSTFTGNVMMHFLNKEITKAILKAICRKE</sequence>
<gene>
    <name evidence="1" type="ORF">A7P95_10305</name>
</gene>
<dbReference type="AlphaFoldDB" id="A0A1A9RVU1"/>
<organism evidence="1 2">
    <name type="scientific">Eikenella longinqua</name>
    <dbReference type="NCBI Taxonomy" id="1795827"/>
    <lineage>
        <taxon>Bacteria</taxon>
        <taxon>Pseudomonadati</taxon>
        <taxon>Pseudomonadota</taxon>
        <taxon>Betaproteobacteria</taxon>
        <taxon>Neisseriales</taxon>
        <taxon>Neisseriaceae</taxon>
        <taxon>Eikenella</taxon>
    </lineage>
</organism>
<keyword evidence="2" id="KW-1185">Reference proteome</keyword>
<accession>A0A1A9RVU1</accession>
<dbReference type="EMBL" id="LXSL01000032">
    <property type="protein sequence ID" value="OAM26092.1"/>
    <property type="molecule type" value="Genomic_DNA"/>
</dbReference>
<evidence type="ECO:0000313" key="2">
    <source>
        <dbReference type="Proteomes" id="UP000077885"/>
    </source>
</evidence>
<name>A0A1A9RVU1_9NEIS</name>
<protein>
    <submittedName>
        <fullName evidence="1">Uncharacterized protein</fullName>
    </submittedName>
</protein>
<proteinExistence type="predicted"/>
<dbReference type="Proteomes" id="UP000077885">
    <property type="component" value="Unassembled WGS sequence"/>
</dbReference>
<reference evidence="2" key="1">
    <citation type="submission" date="2016-05" db="EMBL/GenBank/DDBJ databases">
        <title>Draft genome of Corynebacterium afermentans subsp. afermentans LCDC 88199T.</title>
        <authorList>
            <person name="Bernier A.-M."/>
            <person name="Bernard K."/>
        </authorList>
    </citation>
    <scope>NUCLEOTIDE SEQUENCE [LARGE SCALE GENOMIC DNA]</scope>
    <source>
        <strain evidence="2">NML02-A-017</strain>
    </source>
</reference>